<keyword evidence="2" id="KW-1185">Reference proteome</keyword>
<protein>
    <recommendedName>
        <fullName evidence="3">Low temperature requirement A protein (LtrA)</fullName>
    </recommendedName>
</protein>
<name>A0ABX0ZAQ3_9ACTN</name>
<evidence type="ECO:0008006" key="3">
    <source>
        <dbReference type="Google" id="ProtNLM"/>
    </source>
</evidence>
<evidence type="ECO:0000313" key="1">
    <source>
        <dbReference type="EMBL" id="NJP34297.1"/>
    </source>
</evidence>
<dbReference type="EMBL" id="JAATEO010000023">
    <property type="protein sequence ID" value="NJP34297.1"/>
    <property type="molecule type" value="Genomic_DNA"/>
</dbReference>
<organism evidence="1 2">
    <name type="scientific">Micromonospora thermarum</name>
    <dbReference type="NCBI Taxonomy" id="2720024"/>
    <lineage>
        <taxon>Bacteria</taxon>
        <taxon>Bacillati</taxon>
        <taxon>Actinomycetota</taxon>
        <taxon>Actinomycetes</taxon>
        <taxon>Micromonosporales</taxon>
        <taxon>Micromonosporaceae</taxon>
        <taxon>Micromonospora</taxon>
    </lineage>
</organism>
<dbReference type="RefSeq" id="WP_168002653.1">
    <property type="nucleotide sequence ID" value="NZ_JAATEO010000023.1"/>
</dbReference>
<sequence length="94" mass="9827">MVSFATTVPMWRIYLRRAGAVFPAAIEAIPDPARLGRAAIYTHLVMVTGILATGVSHALMIAAGAQAVVLAGVAVWGATHERRHPGEAASPPSR</sequence>
<evidence type="ECO:0000313" key="2">
    <source>
        <dbReference type="Proteomes" id="UP000783871"/>
    </source>
</evidence>
<gene>
    <name evidence="1" type="ORF">HCJ94_20510</name>
</gene>
<reference evidence="1 2" key="1">
    <citation type="submission" date="2020-03" db="EMBL/GenBank/DDBJ databases">
        <title>WGS of actinomycetes isolated from Thailand.</title>
        <authorList>
            <person name="Thawai C."/>
        </authorList>
    </citation>
    <scope>NUCLEOTIDE SEQUENCE [LARGE SCALE GENOMIC DNA]</scope>
    <source>
        <strain evidence="1 2">HSS6-12</strain>
    </source>
</reference>
<accession>A0ABX0ZAQ3</accession>
<proteinExistence type="predicted"/>
<dbReference type="Proteomes" id="UP000783871">
    <property type="component" value="Unassembled WGS sequence"/>
</dbReference>
<comment type="caution">
    <text evidence="1">The sequence shown here is derived from an EMBL/GenBank/DDBJ whole genome shotgun (WGS) entry which is preliminary data.</text>
</comment>